<dbReference type="EMBL" id="OX465086">
    <property type="protein sequence ID" value="CAI9265931.1"/>
    <property type="molecule type" value="Genomic_DNA"/>
</dbReference>
<reference evidence="1" key="1">
    <citation type="submission" date="2023-04" db="EMBL/GenBank/DDBJ databases">
        <authorList>
            <person name="Vijverberg K."/>
            <person name="Xiong W."/>
            <person name="Schranz E."/>
        </authorList>
    </citation>
    <scope>NUCLEOTIDE SEQUENCE</scope>
</reference>
<accession>A0AA35UVU2</accession>
<evidence type="ECO:0000313" key="1">
    <source>
        <dbReference type="EMBL" id="CAI9265931.1"/>
    </source>
</evidence>
<proteinExistence type="predicted"/>
<name>A0AA35UVU2_LACSI</name>
<evidence type="ECO:0000313" key="2">
    <source>
        <dbReference type="Proteomes" id="UP001177003"/>
    </source>
</evidence>
<dbReference type="SUPFAM" id="SSF56112">
    <property type="entry name" value="Protein kinase-like (PK-like)"/>
    <property type="match status" value="1"/>
</dbReference>
<sequence>MRSFLGEENISEHHWRGEFEANSGQEGNSLLRISPDHVLLLLALTLSDQPSPFSSHLITGADPALLFPFGLPDPGDYDLPSSLCLFNLFKPGRRSRLVTTTGMADNTPENVPPTILTSSMEAGGDFVTTILTSSMEASLSIAFFNDSIDVLPNSIDHLPPPSACNAHPTSVNDHHGLGFVRQSLTFRAPEGSDPETLADKIHSCIRKLCKGELIGCRAFGQVYMGMNLDSGELLAVKQMFVVVVQQVYTLKHEARLNGGFYVNLEANCCSLLFVFVGALSEESPGMSVLPQTGYIANHEPKNWMHQIRPVNFGRNCGEY</sequence>
<keyword evidence="2" id="KW-1185">Reference proteome</keyword>
<dbReference type="InterPro" id="IPR011009">
    <property type="entry name" value="Kinase-like_dom_sf"/>
</dbReference>
<gene>
    <name evidence="1" type="ORF">LSALG_LOCUS6512</name>
</gene>
<dbReference type="AlphaFoldDB" id="A0AA35UVU2"/>
<dbReference type="Proteomes" id="UP001177003">
    <property type="component" value="Chromosome 0"/>
</dbReference>
<protein>
    <submittedName>
        <fullName evidence="1">Uncharacterized protein</fullName>
    </submittedName>
</protein>
<organism evidence="1 2">
    <name type="scientific">Lactuca saligna</name>
    <name type="common">Willowleaf lettuce</name>
    <dbReference type="NCBI Taxonomy" id="75948"/>
    <lineage>
        <taxon>Eukaryota</taxon>
        <taxon>Viridiplantae</taxon>
        <taxon>Streptophyta</taxon>
        <taxon>Embryophyta</taxon>
        <taxon>Tracheophyta</taxon>
        <taxon>Spermatophyta</taxon>
        <taxon>Magnoliopsida</taxon>
        <taxon>eudicotyledons</taxon>
        <taxon>Gunneridae</taxon>
        <taxon>Pentapetalae</taxon>
        <taxon>asterids</taxon>
        <taxon>campanulids</taxon>
        <taxon>Asterales</taxon>
        <taxon>Asteraceae</taxon>
        <taxon>Cichorioideae</taxon>
        <taxon>Cichorieae</taxon>
        <taxon>Lactucinae</taxon>
        <taxon>Lactuca</taxon>
    </lineage>
</organism>